<accession>A0ABQ3FN30</accession>
<evidence type="ECO:0000313" key="1">
    <source>
        <dbReference type="EMBL" id="GHC30402.1"/>
    </source>
</evidence>
<dbReference type="InterPro" id="IPR026336">
    <property type="entry name" value="PdeM-like"/>
</dbReference>
<dbReference type="InterPro" id="IPR029052">
    <property type="entry name" value="Metallo-depent_PP-like"/>
</dbReference>
<reference evidence="2" key="1">
    <citation type="journal article" date="2019" name="Int. J. Syst. Evol. Microbiol.">
        <title>The Global Catalogue of Microorganisms (GCM) 10K type strain sequencing project: providing services to taxonomists for standard genome sequencing and annotation.</title>
        <authorList>
            <consortium name="The Broad Institute Genomics Platform"/>
            <consortium name="The Broad Institute Genome Sequencing Center for Infectious Disease"/>
            <person name="Wu L."/>
            <person name="Ma J."/>
        </authorList>
    </citation>
    <scope>NUCLEOTIDE SEQUENCE [LARGE SCALE GENOMIC DNA]</scope>
    <source>
        <strain evidence="2">KCTC 23298</strain>
    </source>
</reference>
<keyword evidence="2" id="KW-1185">Reference proteome</keyword>
<proteinExistence type="predicted"/>
<gene>
    <name evidence="1" type="ORF">GCM10007291_33790</name>
</gene>
<name>A0ABQ3FN30_9RHOB</name>
<dbReference type="Gene3D" id="3.60.21.10">
    <property type="match status" value="1"/>
</dbReference>
<dbReference type="SUPFAM" id="SSF56300">
    <property type="entry name" value="Metallo-dependent phosphatases"/>
    <property type="match status" value="1"/>
</dbReference>
<protein>
    <submittedName>
        <fullName evidence="1">Metallophosphoesterase</fullName>
    </submittedName>
</protein>
<dbReference type="PANTHER" id="PTHR39323">
    <property type="entry name" value="BLR1149 PROTEIN"/>
    <property type="match status" value="1"/>
</dbReference>
<organism evidence="1 2">
    <name type="scientific">Gemmobacter nanjingensis</name>
    <dbReference type="NCBI Taxonomy" id="488454"/>
    <lineage>
        <taxon>Bacteria</taxon>
        <taxon>Pseudomonadati</taxon>
        <taxon>Pseudomonadota</taxon>
        <taxon>Alphaproteobacteria</taxon>
        <taxon>Rhodobacterales</taxon>
        <taxon>Paracoccaceae</taxon>
        <taxon>Gemmobacter</taxon>
    </lineage>
</organism>
<dbReference type="NCBIfam" id="TIGR04123">
    <property type="entry name" value="P_estr_lig_assc"/>
    <property type="match status" value="1"/>
</dbReference>
<dbReference type="EMBL" id="BMYI01000012">
    <property type="protein sequence ID" value="GHC30402.1"/>
    <property type="molecule type" value="Genomic_DNA"/>
</dbReference>
<dbReference type="PANTHER" id="PTHR39323:SF1">
    <property type="entry name" value="BLR1149 PROTEIN"/>
    <property type="match status" value="1"/>
</dbReference>
<dbReference type="RefSeq" id="WP_054302796.1">
    <property type="nucleotide sequence ID" value="NZ_BMYI01000012.1"/>
</dbReference>
<evidence type="ECO:0000313" key="2">
    <source>
        <dbReference type="Proteomes" id="UP000658305"/>
    </source>
</evidence>
<sequence>MDAHAFTFASCALRALPSGALHWPEQSLLVVSDLHFGKSARLARRGGALLPPYETRATLARLDADLEATTAARVICLGDSFDDLTASDEMDEADRLWLLRLMAGRDWRWIEGNHDPGPGNIGGTHLAETRIGPLHFRHIAVAQATAEVSGHFHPKLTLAGQRRPCFLLSDPERLILPAYGAYTGGLDCGAAELALLMGPQALVIATGRRCLAVPYAATVQSSPRSSSFTR</sequence>
<dbReference type="Proteomes" id="UP000658305">
    <property type="component" value="Unassembled WGS sequence"/>
</dbReference>
<comment type="caution">
    <text evidence="1">The sequence shown here is derived from an EMBL/GenBank/DDBJ whole genome shotgun (WGS) entry which is preliminary data.</text>
</comment>